<feature type="domain" description="Immunity MXAN-0049 protein" evidence="1">
    <location>
        <begin position="88"/>
        <end position="170"/>
    </location>
</feature>
<dbReference type="InterPro" id="IPR012433">
    <property type="entry name" value="Imm11"/>
</dbReference>
<organism evidence="2 3">
    <name type="scientific">Mesorhizobium retamae</name>
    <dbReference type="NCBI Taxonomy" id="2912854"/>
    <lineage>
        <taxon>Bacteria</taxon>
        <taxon>Pseudomonadati</taxon>
        <taxon>Pseudomonadota</taxon>
        <taxon>Alphaproteobacteria</taxon>
        <taxon>Hyphomicrobiales</taxon>
        <taxon>Phyllobacteriaceae</taxon>
        <taxon>Mesorhizobium</taxon>
    </lineage>
</organism>
<keyword evidence="3" id="KW-1185">Reference proteome</keyword>
<dbReference type="RefSeq" id="WP_239363528.1">
    <property type="nucleotide sequence ID" value="NZ_JAKREW010000005.1"/>
</dbReference>
<dbReference type="Pfam" id="PF07791">
    <property type="entry name" value="Imm11"/>
    <property type="match status" value="1"/>
</dbReference>
<comment type="caution">
    <text evidence="2">The sequence shown here is derived from an EMBL/GenBank/DDBJ whole genome shotgun (WGS) entry which is preliminary data.</text>
</comment>
<proteinExistence type="predicted"/>
<evidence type="ECO:0000259" key="1">
    <source>
        <dbReference type="Pfam" id="PF07791"/>
    </source>
</evidence>
<dbReference type="EMBL" id="JAKREW010000005">
    <property type="protein sequence ID" value="MCG7505046.1"/>
    <property type="molecule type" value="Genomic_DNA"/>
</dbReference>
<dbReference type="Proteomes" id="UP001201701">
    <property type="component" value="Unassembled WGS sequence"/>
</dbReference>
<sequence>MTLTVYKFEVIEGQEWIFPIDDDDYEFFSAMDGRVIRDWSAPAMKLDTTDRTYSDFPWLGEHVPILKKPALDALAPVLAKYGQLLPVQGEEAWLFNATTVLDALDPDQSRIVYFDNGDILDIERSVFRKEVIGSTEIFKLPMRASAVYVTDGFVEQVRNAGLRGVSFAPVWTYGKE</sequence>
<evidence type="ECO:0000313" key="3">
    <source>
        <dbReference type="Proteomes" id="UP001201701"/>
    </source>
</evidence>
<reference evidence="2 3" key="1">
    <citation type="submission" date="2022-02" db="EMBL/GenBank/DDBJ databases">
        <title>Draft genome sequence of Mezorhizobium retamae strain IRAMC:0171 isolated from Retama raetam nodules.</title>
        <authorList>
            <person name="Bengaied R."/>
            <person name="Sbissi I."/>
            <person name="Huber K."/>
            <person name="Ghodbane F."/>
            <person name="Nouioui I."/>
            <person name="Tarhouni M."/>
            <person name="Gtari M."/>
        </authorList>
    </citation>
    <scope>NUCLEOTIDE SEQUENCE [LARGE SCALE GENOMIC DNA]</scope>
    <source>
        <strain evidence="2 3">IRAMC:0171</strain>
    </source>
</reference>
<gene>
    <name evidence="2" type="ORF">L4923_08430</name>
</gene>
<accession>A0ABS9QCA0</accession>
<protein>
    <recommendedName>
        <fullName evidence="1">Immunity MXAN-0049 protein domain-containing protein</fullName>
    </recommendedName>
</protein>
<evidence type="ECO:0000313" key="2">
    <source>
        <dbReference type="EMBL" id="MCG7505046.1"/>
    </source>
</evidence>
<name>A0ABS9QCA0_9HYPH</name>